<proteinExistence type="predicted"/>
<feature type="region of interest" description="Disordered" evidence="1">
    <location>
        <begin position="18"/>
        <end position="43"/>
    </location>
</feature>
<dbReference type="VEuPathDB" id="FungiDB:G647_05890"/>
<reference evidence="3" key="1">
    <citation type="submission" date="2015-07" db="EMBL/GenBank/DDBJ databases">
        <authorList>
            <person name="Teixeira M.M."/>
            <person name="Souza R.C."/>
            <person name="Almeida L.G."/>
            <person name="Vicente V.A."/>
            <person name="de Hoog S."/>
            <person name="Bocca A.L."/>
            <person name="de Almeida S.R."/>
            <person name="Vasconcelos A.T."/>
            <person name="Felipe M.S."/>
        </authorList>
    </citation>
    <scope>NUCLEOTIDE SEQUENCE [LARGE SCALE GENOMIC DNA]</scope>
    <source>
        <strain evidence="3">KSF</strain>
    </source>
</reference>
<organism evidence="2 3">
    <name type="scientific">Cladophialophora carrionii</name>
    <dbReference type="NCBI Taxonomy" id="86049"/>
    <lineage>
        <taxon>Eukaryota</taxon>
        <taxon>Fungi</taxon>
        <taxon>Dikarya</taxon>
        <taxon>Ascomycota</taxon>
        <taxon>Pezizomycotina</taxon>
        <taxon>Eurotiomycetes</taxon>
        <taxon>Chaetothyriomycetidae</taxon>
        <taxon>Chaetothyriales</taxon>
        <taxon>Herpotrichiellaceae</taxon>
        <taxon>Cladophialophora</taxon>
    </lineage>
</organism>
<feature type="compositionally biased region" description="Polar residues" evidence="1">
    <location>
        <begin position="25"/>
        <end position="40"/>
    </location>
</feature>
<dbReference type="Proteomes" id="UP000094526">
    <property type="component" value="Unassembled WGS sequence"/>
</dbReference>
<comment type="caution">
    <text evidence="2">The sequence shown here is derived from an EMBL/GenBank/DDBJ whole genome shotgun (WGS) entry which is preliminary data.</text>
</comment>
<name>A0A1C1CUW0_9EURO</name>
<protein>
    <submittedName>
        <fullName evidence="2">Uncharacterized protein</fullName>
    </submittedName>
</protein>
<dbReference type="EMBL" id="LGRB01000009">
    <property type="protein sequence ID" value="OCT52275.1"/>
    <property type="molecule type" value="Genomic_DNA"/>
</dbReference>
<gene>
    <name evidence="2" type="ORF">CLCR_09079</name>
</gene>
<accession>A0A1C1CUW0</accession>
<evidence type="ECO:0000313" key="3">
    <source>
        <dbReference type="Proteomes" id="UP000094526"/>
    </source>
</evidence>
<dbReference type="VEuPathDB" id="FungiDB:CLCR_09079"/>
<dbReference type="AlphaFoldDB" id="A0A1C1CUW0"/>
<dbReference type="OrthoDB" id="4104889at2759"/>
<evidence type="ECO:0000256" key="1">
    <source>
        <dbReference type="SAM" id="MobiDB-lite"/>
    </source>
</evidence>
<evidence type="ECO:0000313" key="2">
    <source>
        <dbReference type="EMBL" id="OCT52275.1"/>
    </source>
</evidence>
<keyword evidence="3" id="KW-1185">Reference proteome</keyword>
<sequence length="229" mass="25828">MVQYDPFVGMFPAAALPSRGRDAAQHSNNTEHNPGHSTFSAPHHCISRPLLTPKEDEFVHHRLRRLSASGGDHPRCCSKCHLRLPSQEHRPALVRHDSTSSEEEWDGFCPDITMPKDLYHPASHRSIQRRHSSLCPTNVANHERKGSGGSPVQMLVKEQAAGALAHHHNRCNCETIIPQENLDERYGPVEEPEEIRRKRDSLDQEAAGRLADIMHQEPVSDMEARQCML</sequence>